<dbReference type="InterPro" id="IPR009061">
    <property type="entry name" value="DNA-bd_dom_put_sf"/>
</dbReference>
<keyword evidence="7" id="KW-1185">Reference proteome</keyword>
<dbReference type="PROSITE" id="PS50937">
    <property type="entry name" value="HTH_MERR_2"/>
    <property type="match status" value="1"/>
</dbReference>
<dbReference type="InterPro" id="IPR012925">
    <property type="entry name" value="TipAS_dom"/>
</dbReference>
<dbReference type="InterPro" id="IPR047057">
    <property type="entry name" value="MerR_fam"/>
</dbReference>
<keyword evidence="2" id="KW-0238">DNA-binding</keyword>
<keyword evidence="4" id="KW-0804">Transcription</keyword>
<keyword evidence="1" id="KW-0805">Transcription regulation</keyword>
<evidence type="ECO:0000313" key="7">
    <source>
        <dbReference type="Proteomes" id="UP001172083"/>
    </source>
</evidence>
<dbReference type="Proteomes" id="UP001172083">
    <property type="component" value="Unassembled WGS sequence"/>
</dbReference>
<comment type="caution">
    <text evidence="6">The sequence shown here is derived from an EMBL/GenBank/DDBJ whole genome shotgun (WGS) entry which is preliminary data.</text>
</comment>
<sequence>MKVYSVRELSKLAKISVRTLHHYDDIGLLKPAKRSEKGYRLYHQEQLLLLQQILFYREMAIPLKEIAQIINDPDFDVLKALEFHKGEIARQIQRWEQLLVTIDKTMLELKNNKAMINDEALYRGFKPEEAKQVRQEAIDKWGEEEMENAEQRIREKGNTGWKNHQENDEEINQLLASMVGFKPDDVRVQKVILRHFKQMNLYYEVSKERYRGLGKLYVEDERFTQYYEKYKEGLARFIQQAIEVFCDNDLKVIT</sequence>
<dbReference type="InterPro" id="IPR000551">
    <property type="entry name" value="MerR-type_HTH_dom"/>
</dbReference>
<dbReference type="Pfam" id="PF07739">
    <property type="entry name" value="TipAS"/>
    <property type="match status" value="1"/>
</dbReference>
<dbReference type="SMART" id="SM00422">
    <property type="entry name" value="HTH_MERR"/>
    <property type="match status" value="1"/>
</dbReference>
<evidence type="ECO:0000259" key="5">
    <source>
        <dbReference type="PROSITE" id="PS50937"/>
    </source>
</evidence>
<evidence type="ECO:0000256" key="4">
    <source>
        <dbReference type="ARBA" id="ARBA00023163"/>
    </source>
</evidence>
<dbReference type="PANTHER" id="PTHR30204:SF90">
    <property type="entry name" value="HTH-TYPE TRANSCRIPTIONAL ACTIVATOR MTA"/>
    <property type="match status" value="1"/>
</dbReference>
<organism evidence="6 7">
    <name type="scientific">Agaribacillus aureus</name>
    <dbReference type="NCBI Taxonomy" id="3051825"/>
    <lineage>
        <taxon>Bacteria</taxon>
        <taxon>Pseudomonadati</taxon>
        <taxon>Bacteroidota</taxon>
        <taxon>Cytophagia</taxon>
        <taxon>Cytophagales</taxon>
        <taxon>Splendidivirgaceae</taxon>
        <taxon>Agaribacillus</taxon>
    </lineage>
</organism>
<dbReference type="EMBL" id="JAUJEB010000008">
    <property type="protein sequence ID" value="MDN5216257.1"/>
    <property type="molecule type" value="Genomic_DNA"/>
</dbReference>
<dbReference type="RefSeq" id="WP_346761594.1">
    <property type="nucleotide sequence ID" value="NZ_JAUJEB010000008.1"/>
</dbReference>
<name>A0ABT8LH57_9BACT</name>
<dbReference type="PANTHER" id="PTHR30204">
    <property type="entry name" value="REDOX-CYCLING DRUG-SENSING TRANSCRIPTIONAL ACTIVATOR SOXR"/>
    <property type="match status" value="1"/>
</dbReference>
<dbReference type="InterPro" id="IPR036244">
    <property type="entry name" value="TipA-like_antibiotic-bd"/>
</dbReference>
<protein>
    <submittedName>
        <fullName evidence="6">MerR family transcriptional regulator</fullName>
    </submittedName>
</protein>
<gene>
    <name evidence="6" type="ORF">QQ020_29585</name>
</gene>
<dbReference type="Gene3D" id="1.10.490.50">
    <property type="entry name" value="Antibiotic binding domain of TipA-like multidrug resistance regulators"/>
    <property type="match status" value="1"/>
</dbReference>
<feature type="domain" description="HTH merR-type" evidence="5">
    <location>
        <begin position="3"/>
        <end position="72"/>
    </location>
</feature>
<dbReference type="CDD" id="cd01106">
    <property type="entry name" value="HTH_TipAL-Mta"/>
    <property type="match status" value="1"/>
</dbReference>
<dbReference type="SUPFAM" id="SSF46955">
    <property type="entry name" value="Putative DNA-binding domain"/>
    <property type="match status" value="1"/>
</dbReference>
<dbReference type="SUPFAM" id="SSF89082">
    <property type="entry name" value="Antibiotic binding domain of TipA-like multidrug resistance regulators"/>
    <property type="match status" value="1"/>
</dbReference>
<keyword evidence="3" id="KW-0010">Activator</keyword>
<dbReference type="Gene3D" id="1.10.1660.10">
    <property type="match status" value="1"/>
</dbReference>
<evidence type="ECO:0000256" key="2">
    <source>
        <dbReference type="ARBA" id="ARBA00023125"/>
    </source>
</evidence>
<dbReference type="Pfam" id="PF00376">
    <property type="entry name" value="MerR"/>
    <property type="match status" value="1"/>
</dbReference>
<evidence type="ECO:0000256" key="1">
    <source>
        <dbReference type="ARBA" id="ARBA00023015"/>
    </source>
</evidence>
<accession>A0ABT8LH57</accession>
<evidence type="ECO:0000256" key="3">
    <source>
        <dbReference type="ARBA" id="ARBA00023159"/>
    </source>
</evidence>
<evidence type="ECO:0000313" key="6">
    <source>
        <dbReference type="EMBL" id="MDN5216257.1"/>
    </source>
</evidence>
<proteinExistence type="predicted"/>
<reference evidence="6" key="1">
    <citation type="submission" date="2023-06" db="EMBL/GenBank/DDBJ databases">
        <title>Genomic of Agaribacillus aureum.</title>
        <authorList>
            <person name="Wang G."/>
        </authorList>
    </citation>
    <scope>NUCLEOTIDE SEQUENCE</scope>
    <source>
        <strain evidence="6">BMA12</strain>
    </source>
</reference>